<comment type="caution">
    <text evidence="1">The sequence shown here is derived from an EMBL/GenBank/DDBJ whole genome shotgun (WGS) entry which is preliminary data.</text>
</comment>
<dbReference type="Proteomes" id="UP000789366">
    <property type="component" value="Unassembled WGS sequence"/>
</dbReference>
<gene>
    <name evidence="1" type="ORF">SPELUC_LOCUS10766</name>
</gene>
<protein>
    <submittedName>
        <fullName evidence="1">14295_t:CDS:1</fullName>
    </submittedName>
</protein>
<keyword evidence="2" id="KW-1185">Reference proteome</keyword>
<accession>A0ACA9P810</accession>
<reference evidence="1" key="1">
    <citation type="submission" date="2021-06" db="EMBL/GenBank/DDBJ databases">
        <authorList>
            <person name="Kallberg Y."/>
            <person name="Tangrot J."/>
            <person name="Rosling A."/>
        </authorList>
    </citation>
    <scope>NUCLEOTIDE SEQUENCE</scope>
    <source>
        <strain evidence="1">28 12/20/2015</strain>
    </source>
</reference>
<proteinExistence type="predicted"/>
<dbReference type="EMBL" id="CAJVPW010020935">
    <property type="protein sequence ID" value="CAG8691283.1"/>
    <property type="molecule type" value="Genomic_DNA"/>
</dbReference>
<organism evidence="1 2">
    <name type="scientific">Cetraspora pellucida</name>
    <dbReference type="NCBI Taxonomy" id="1433469"/>
    <lineage>
        <taxon>Eukaryota</taxon>
        <taxon>Fungi</taxon>
        <taxon>Fungi incertae sedis</taxon>
        <taxon>Mucoromycota</taxon>
        <taxon>Glomeromycotina</taxon>
        <taxon>Glomeromycetes</taxon>
        <taxon>Diversisporales</taxon>
        <taxon>Gigasporaceae</taxon>
        <taxon>Cetraspora</taxon>
    </lineage>
</organism>
<sequence>MVFPLNHPDASLRGQPKGLQVVLSEHKLWREGLYKKCKRCEPGATNCCAITIMSNEPDFLAQKCQLKKMIIARGHKGLQDTVPNSLDSVSLTTIQHFSRKAFRYMNIYRKSLTKKAAEFAVKKYHSHRRVPDSIFYDI</sequence>
<evidence type="ECO:0000313" key="2">
    <source>
        <dbReference type="Proteomes" id="UP000789366"/>
    </source>
</evidence>
<evidence type="ECO:0000313" key="1">
    <source>
        <dbReference type="EMBL" id="CAG8691283.1"/>
    </source>
</evidence>
<feature type="non-terminal residue" evidence="1">
    <location>
        <position position="138"/>
    </location>
</feature>
<name>A0ACA9P810_9GLOM</name>